<dbReference type="Proteomes" id="UP001596957">
    <property type="component" value="Unassembled WGS sequence"/>
</dbReference>
<dbReference type="PANTHER" id="PTHR33055">
    <property type="entry name" value="TRANSPOSASE FOR INSERTION SEQUENCE ELEMENT IS1111A"/>
    <property type="match status" value="1"/>
</dbReference>
<gene>
    <name evidence="4" type="ORF">ACFQZP_37875</name>
</gene>
<accession>A0ABW2VSC0</accession>
<evidence type="ECO:0000259" key="1">
    <source>
        <dbReference type="Pfam" id="PF01548"/>
    </source>
</evidence>
<dbReference type="Pfam" id="PF13340">
    <property type="entry name" value="DUF4096"/>
    <property type="match status" value="1"/>
</dbReference>
<comment type="caution">
    <text evidence="4">The sequence shown here is derived from an EMBL/GenBank/DDBJ whole genome shotgun (WGS) entry which is preliminary data.</text>
</comment>
<feature type="domain" description="Insertion element IS402-like" evidence="3">
    <location>
        <begin position="12"/>
        <end position="83"/>
    </location>
</feature>
<feature type="domain" description="Transposase IS110-like N-terminal" evidence="1">
    <location>
        <begin position="150"/>
        <end position="296"/>
    </location>
</feature>
<dbReference type="NCBIfam" id="NF033542">
    <property type="entry name" value="transpos_IS110"/>
    <property type="match status" value="1"/>
</dbReference>
<feature type="domain" description="Transposase IS116/IS110/IS902 C-terminal" evidence="2">
    <location>
        <begin position="364"/>
        <end position="445"/>
    </location>
</feature>
<name>A0ABW2VSC0_9ACTN</name>
<sequence length="488" mass="54175">MCGLRTRYSTDLSDAEWEILRPLVPAVKPGGRPAIHTRREILNALTYWLRAGCAWRLLPHDLPPWQTVYHYWRRWQQEGVWERTLTALRERERVQLGRDPTPSAAIVDSQSVRASERGGLHGSEEALMTTATTDQPSLKAPRTTAVDVVLGVDTHKDVHVAAVLTVLGALLATRSFPATLAGYRDLLAWTRSFGVVHRAGVEGTGSYGISLCRYLLAEGVQVIEVNRPDRAARRQRGKTDVIDAEAAARAVLAGRARTCPKYTEGTVEGLRVAKMVKDSAVTARTQAINHLKAILVCADPGLRESLEPLRNPALFVACAQLNPEHSAVHQALQLLAVRIRHLSEQITTLKKQITLMIRALNPDLLKVFGVGPDSAAALLIAAGENHDRLTSEASFAALCGVSPVEHSSGKSRHRRLNRGGNRQGNAALYRIVLTRLRREERTQHYLERRTMEGKTKREVIRCLKRYVAREIYHCILATPLPQPKTRTG</sequence>
<dbReference type="EMBL" id="JBHTEC010000001">
    <property type="protein sequence ID" value="MFD0287348.1"/>
    <property type="molecule type" value="Genomic_DNA"/>
</dbReference>
<dbReference type="Pfam" id="PF02371">
    <property type="entry name" value="Transposase_20"/>
    <property type="match status" value="1"/>
</dbReference>
<dbReference type="InterPro" id="IPR025161">
    <property type="entry name" value="IS402-like_dom"/>
</dbReference>
<evidence type="ECO:0000313" key="5">
    <source>
        <dbReference type="Proteomes" id="UP001596957"/>
    </source>
</evidence>
<protein>
    <submittedName>
        <fullName evidence="4">IS110 family transposase</fullName>
    </submittedName>
</protein>
<reference evidence="5" key="1">
    <citation type="journal article" date="2019" name="Int. J. Syst. Evol. Microbiol.">
        <title>The Global Catalogue of Microorganisms (GCM) 10K type strain sequencing project: providing services to taxonomists for standard genome sequencing and annotation.</title>
        <authorList>
            <consortium name="The Broad Institute Genomics Platform"/>
            <consortium name="The Broad Institute Genome Sequencing Center for Infectious Disease"/>
            <person name="Wu L."/>
            <person name="Ma J."/>
        </authorList>
    </citation>
    <scope>NUCLEOTIDE SEQUENCE [LARGE SCALE GENOMIC DNA]</scope>
    <source>
        <strain evidence="5">CGMCC 4.7198</strain>
    </source>
</reference>
<evidence type="ECO:0000313" key="4">
    <source>
        <dbReference type="EMBL" id="MFD0287348.1"/>
    </source>
</evidence>
<evidence type="ECO:0000259" key="2">
    <source>
        <dbReference type="Pfam" id="PF02371"/>
    </source>
</evidence>
<dbReference type="Pfam" id="PF01548">
    <property type="entry name" value="DEDD_Tnp_IS110"/>
    <property type="match status" value="1"/>
</dbReference>
<keyword evidence="5" id="KW-1185">Reference proteome</keyword>
<dbReference type="InterPro" id="IPR003346">
    <property type="entry name" value="Transposase_20"/>
</dbReference>
<proteinExistence type="predicted"/>
<dbReference type="InterPro" id="IPR047650">
    <property type="entry name" value="Transpos_IS110"/>
</dbReference>
<dbReference type="PANTHER" id="PTHR33055:SF16">
    <property type="entry name" value="TRANSPOSASE FOR INSERTION SEQUENCE ELEMENT IS1547"/>
    <property type="match status" value="1"/>
</dbReference>
<dbReference type="InterPro" id="IPR002525">
    <property type="entry name" value="Transp_IS110-like_N"/>
</dbReference>
<organism evidence="4 5">
    <name type="scientific">Streptomyces lutosisoli</name>
    <dbReference type="NCBI Taxonomy" id="2665721"/>
    <lineage>
        <taxon>Bacteria</taxon>
        <taxon>Bacillati</taxon>
        <taxon>Actinomycetota</taxon>
        <taxon>Actinomycetes</taxon>
        <taxon>Kitasatosporales</taxon>
        <taxon>Streptomycetaceae</taxon>
        <taxon>Streptomyces</taxon>
    </lineage>
</organism>
<dbReference type="RefSeq" id="WP_381259224.1">
    <property type="nucleotide sequence ID" value="NZ_JBHTBI010000032.1"/>
</dbReference>
<evidence type="ECO:0000259" key="3">
    <source>
        <dbReference type="Pfam" id="PF13340"/>
    </source>
</evidence>